<dbReference type="Proteomes" id="UP000030653">
    <property type="component" value="Unassembled WGS sequence"/>
</dbReference>
<keyword evidence="3" id="KW-1185">Reference proteome</keyword>
<dbReference type="EMBL" id="JH795859">
    <property type="protein sequence ID" value="EJU03534.1"/>
    <property type="molecule type" value="Genomic_DNA"/>
</dbReference>
<dbReference type="GeneID" id="63687289"/>
<feature type="region of interest" description="Disordered" evidence="1">
    <location>
        <begin position="20"/>
        <end position="41"/>
    </location>
</feature>
<accession>M5G4B7</accession>
<evidence type="ECO:0000313" key="3">
    <source>
        <dbReference type="Proteomes" id="UP000030653"/>
    </source>
</evidence>
<protein>
    <submittedName>
        <fullName evidence="2">Uncharacterized protein</fullName>
    </submittedName>
</protein>
<dbReference type="RefSeq" id="XP_040630428.1">
    <property type="nucleotide sequence ID" value="XM_040772227.1"/>
</dbReference>
<gene>
    <name evidence="2" type="ORF">DACRYDRAFT_21089</name>
</gene>
<dbReference type="HOGENOM" id="CLU_2049622_0_0_1"/>
<proteinExistence type="predicted"/>
<sequence>MKKPTVQPVARVVSALPSPLVAPSSTTAVPPTGKYNTRRAAAHQASASTVVPASKGSANVKLQLASTRVGVASRLRFAASQPAPAETIDLRCAGCKHLFSTRAGLKRHKEGGRAKEACRA</sequence>
<evidence type="ECO:0000256" key="1">
    <source>
        <dbReference type="SAM" id="MobiDB-lite"/>
    </source>
</evidence>
<evidence type="ECO:0000313" key="2">
    <source>
        <dbReference type="EMBL" id="EJU03534.1"/>
    </source>
</evidence>
<name>M5G4B7_DACPD</name>
<reference evidence="2 3" key="1">
    <citation type="journal article" date="2012" name="Science">
        <title>The Paleozoic origin of enzymatic lignin decomposition reconstructed from 31 fungal genomes.</title>
        <authorList>
            <person name="Floudas D."/>
            <person name="Binder M."/>
            <person name="Riley R."/>
            <person name="Barry K."/>
            <person name="Blanchette R.A."/>
            <person name="Henrissat B."/>
            <person name="Martinez A.T."/>
            <person name="Otillar R."/>
            <person name="Spatafora J.W."/>
            <person name="Yadav J.S."/>
            <person name="Aerts A."/>
            <person name="Benoit I."/>
            <person name="Boyd A."/>
            <person name="Carlson A."/>
            <person name="Copeland A."/>
            <person name="Coutinho P.M."/>
            <person name="de Vries R.P."/>
            <person name="Ferreira P."/>
            <person name="Findley K."/>
            <person name="Foster B."/>
            <person name="Gaskell J."/>
            <person name="Glotzer D."/>
            <person name="Gorecki P."/>
            <person name="Heitman J."/>
            <person name="Hesse C."/>
            <person name="Hori C."/>
            <person name="Igarashi K."/>
            <person name="Jurgens J.A."/>
            <person name="Kallen N."/>
            <person name="Kersten P."/>
            <person name="Kohler A."/>
            <person name="Kuees U."/>
            <person name="Kumar T.K.A."/>
            <person name="Kuo A."/>
            <person name="LaButti K."/>
            <person name="Larrondo L.F."/>
            <person name="Lindquist E."/>
            <person name="Ling A."/>
            <person name="Lombard V."/>
            <person name="Lucas S."/>
            <person name="Lundell T."/>
            <person name="Martin R."/>
            <person name="McLaughlin D.J."/>
            <person name="Morgenstern I."/>
            <person name="Morin E."/>
            <person name="Murat C."/>
            <person name="Nagy L.G."/>
            <person name="Nolan M."/>
            <person name="Ohm R.A."/>
            <person name="Patyshakuliyeva A."/>
            <person name="Rokas A."/>
            <person name="Ruiz-Duenas F.J."/>
            <person name="Sabat G."/>
            <person name="Salamov A."/>
            <person name="Samejima M."/>
            <person name="Schmutz J."/>
            <person name="Slot J.C."/>
            <person name="St John F."/>
            <person name="Stenlid J."/>
            <person name="Sun H."/>
            <person name="Sun S."/>
            <person name="Syed K."/>
            <person name="Tsang A."/>
            <person name="Wiebenga A."/>
            <person name="Young D."/>
            <person name="Pisabarro A."/>
            <person name="Eastwood D.C."/>
            <person name="Martin F."/>
            <person name="Cullen D."/>
            <person name="Grigoriev I.V."/>
            <person name="Hibbett D.S."/>
        </authorList>
    </citation>
    <scope>NUCLEOTIDE SEQUENCE [LARGE SCALE GENOMIC DNA]</scope>
    <source>
        <strain evidence="2 3">DJM-731 SS1</strain>
    </source>
</reference>
<dbReference type="AlphaFoldDB" id="M5G4B7"/>
<organism evidence="2 3">
    <name type="scientific">Dacryopinax primogenitus (strain DJM 731)</name>
    <name type="common">Brown rot fungus</name>
    <dbReference type="NCBI Taxonomy" id="1858805"/>
    <lineage>
        <taxon>Eukaryota</taxon>
        <taxon>Fungi</taxon>
        <taxon>Dikarya</taxon>
        <taxon>Basidiomycota</taxon>
        <taxon>Agaricomycotina</taxon>
        <taxon>Dacrymycetes</taxon>
        <taxon>Dacrymycetales</taxon>
        <taxon>Dacrymycetaceae</taxon>
        <taxon>Dacryopinax</taxon>
    </lineage>
</organism>